<feature type="region of interest" description="Disordered" evidence="1">
    <location>
        <begin position="62"/>
        <end position="105"/>
    </location>
</feature>
<keyword evidence="3" id="KW-1185">Reference proteome</keyword>
<organism evidence="2 3">
    <name type="scientific">Tetradesmus obliquus</name>
    <name type="common">Green alga</name>
    <name type="synonym">Acutodesmus obliquus</name>
    <dbReference type="NCBI Taxonomy" id="3088"/>
    <lineage>
        <taxon>Eukaryota</taxon>
        <taxon>Viridiplantae</taxon>
        <taxon>Chlorophyta</taxon>
        <taxon>core chlorophytes</taxon>
        <taxon>Chlorophyceae</taxon>
        <taxon>CS clade</taxon>
        <taxon>Sphaeropleales</taxon>
        <taxon>Scenedesmaceae</taxon>
        <taxon>Tetradesmus</taxon>
    </lineage>
</organism>
<feature type="region of interest" description="Disordered" evidence="1">
    <location>
        <begin position="330"/>
        <end position="373"/>
    </location>
</feature>
<name>A0A383W438_TETOB</name>
<feature type="compositionally biased region" description="Low complexity" evidence="1">
    <location>
        <begin position="396"/>
        <end position="413"/>
    </location>
</feature>
<proteinExistence type="predicted"/>
<evidence type="ECO:0000313" key="2">
    <source>
        <dbReference type="EMBL" id="SZX72417.1"/>
    </source>
</evidence>
<feature type="region of interest" description="Disordered" evidence="1">
    <location>
        <begin position="389"/>
        <end position="413"/>
    </location>
</feature>
<reference evidence="2 3" key="1">
    <citation type="submission" date="2016-10" db="EMBL/GenBank/DDBJ databases">
        <authorList>
            <person name="Cai Z."/>
        </authorList>
    </citation>
    <scope>NUCLEOTIDE SEQUENCE [LARGE SCALE GENOMIC DNA]</scope>
</reference>
<dbReference type="Proteomes" id="UP000256970">
    <property type="component" value="Unassembled WGS sequence"/>
</dbReference>
<evidence type="ECO:0000256" key="1">
    <source>
        <dbReference type="SAM" id="MobiDB-lite"/>
    </source>
</evidence>
<protein>
    <submittedName>
        <fullName evidence="2">Uncharacterized protein</fullName>
    </submittedName>
</protein>
<gene>
    <name evidence="2" type="ORF">BQ4739_LOCUS12599</name>
</gene>
<accession>A0A383W438</accession>
<sequence length="462" mass="48792">MTYAGSGSVRSFGRTACAASTAVVPRLRTPVPIRLLALLAAAAEEAAAGPVLEQHVAPEAAVQTEVMPNAGSSRKKQSKREQGRQQGAAREPGKPAATSRSSSITYDSSTPEVMIVTAATNTTSAATYLAGTLCGQPDVTRRISAASAQAGANALKLLAKADQVIARTADASSSSSSSGPQLTFQTERRLLSLGSGSSGSGGKPEITVNTLYVRRAAAGSLSSQVMGNEDSSLAPMLVRLETEPAKTARHALYWLHRRGQAAADGGPGDAERAEQQQQQAIAAFVLAGGQLPARVKLLLRGLSDARRQLRDEGSQDIMFSVERNVQELSEEEHQKWQARRAALQQQQQQEETDEAAAAAESGADSSSGEQQSPTKATYIIKVYTCQPKASARRAGRSSSSSSSSGRRAGPRPGFVEVPAAEWAALREQLEVVPGLTQQLQTMTRQHEQLLGLLAAQQQQQQQ</sequence>
<dbReference type="EMBL" id="FNXT01001137">
    <property type="protein sequence ID" value="SZX72417.1"/>
    <property type="molecule type" value="Genomic_DNA"/>
</dbReference>
<feature type="compositionally biased region" description="Low complexity" evidence="1">
    <location>
        <begin position="339"/>
        <end position="372"/>
    </location>
</feature>
<dbReference type="AlphaFoldDB" id="A0A383W438"/>
<evidence type="ECO:0000313" key="3">
    <source>
        <dbReference type="Proteomes" id="UP000256970"/>
    </source>
</evidence>